<evidence type="ECO:0000259" key="19">
    <source>
        <dbReference type="PROSITE" id="PS50011"/>
    </source>
</evidence>
<organism evidence="21 22">
    <name type="scientific">Malus baccata</name>
    <name type="common">Siberian crab apple</name>
    <name type="synonym">Pyrus baccata</name>
    <dbReference type="NCBI Taxonomy" id="106549"/>
    <lineage>
        <taxon>Eukaryota</taxon>
        <taxon>Viridiplantae</taxon>
        <taxon>Streptophyta</taxon>
        <taxon>Embryophyta</taxon>
        <taxon>Tracheophyta</taxon>
        <taxon>Spermatophyta</taxon>
        <taxon>Magnoliopsida</taxon>
        <taxon>eudicotyledons</taxon>
        <taxon>Gunneridae</taxon>
        <taxon>Pentapetalae</taxon>
        <taxon>rosids</taxon>
        <taxon>fabids</taxon>
        <taxon>Rosales</taxon>
        <taxon>Rosaceae</taxon>
        <taxon>Amygdaloideae</taxon>
        <taxon>Maleae</taxon>
        <taxon>Malus</taxon>
    </lineage>
</organism>
<keyword evidence="22" id="KW-1185">Reference proteome</keyword>
<sequence>MYSGGEIPVSDSNQTVSGNVTASLLDTGNLVLQEFASNIAFGSVLWQSFDHPTNTLLPGMKLGMNFKTGQNWTLFSWLSDQVPEPGAFKLGVDPGAADQLVIWRRGDVYWTSGVWKNGSFRGSPELTRRVDLFEFTFVSSKEEKYFSYSVKNISTYSRWELSLQGQISQSILAPNKTTWESTVTGPCKLDMNYPDAMCIEEKITECRNGSELFVPIRGYFPAVKFLYDDDDTSLAISDCHAACWRNCTCIGYESLYTDNGTGCVYMMEGAKFEENDYYGFTYILTIGRNSSKAGSVAKKWWIWFIISITLSVTVLLLGYLCYIRKIKRRFMQHTGQEQGLSELRSQITRIGNVHRLKLGKSIGQEFQMFSFSGIVAATNNFSSASKLGEGGFGPVYKGVLPDGQQVAVKRLARNSGQGLEELRNEITLIAELQHRNLVRILGCCIQGEEKILIYEYLTNASLDAFLFDSTKGKHLDWQQRVNIIEGIAQGLLYLHKYSRVRIIHRDLKASNILLDGNMNPKISDFGMARIFEQNESTSKTKRVVGTYGYMSPEYAMKGIFSDKSDVYSFGVLLLEIVSGKKNTVFVSSTALSLVELAWDLWKQGDTQELKDTSVDSCPEDEVLKFIHLSLLCVQEYAADRPTMAEVVSMLTSDSMFFPDPKQPAYHISRSEVGCKYNIVLILSIFSCLYCKQSFFSSCHAQTLDFPARLKQGQQLVDRNQDRLVSENGGFFKLGFLSPGTSSASGATSNRYLGLFYTKLPSHPDAVWVANPKTPISDSSGVFTLDSDGKLKIMYSGGQISVSDTNQTDSGNVTATLLGTGNLVLQEIASNGAFGSAWGLWKQGDCPEIRDTSMDSCPNDEVSKYVHVGLLCVQEYAADRPTMSEVLSMLTSDIIFLPDPKQPAFCVSKSESGSSQAERRSDMGSSNGLSITVMEPR</sequence>
<evidence type="ECO:0000256" key="13">
    <source>
        <dbReference type="ARBA" id="ARBA00023157"/>
    </source>
</evidence>
<dbReference type="GO" id="GO:0004674">
    <property type="term" value="F:protein serine/threonine kinase activity"/>
    <property type="evidence" value="ECO:0007669"/>
    <property type="project" value="UniProtKB-KW"/>
</dbReference>
<dbReference type="PIRSF" id="PIRSF000641">
    <property type="entry name" value="SRK"/>
    <property type="match status" value="1"/>
</dbReference>
<dbReference type="AlphaFoldDB" id="A0A540MN47"/>
<gene>
    <name evidence="21" type="ORF">C1H46_014778</name>
</gene>
<dbReference type="PROSITE" id="PS00108">
    <property type="entry name" value="PROTEIN_KINASE_ST"/>
    <property type="match status" value="1"/>
</dbReference>
<dbReference type="Gene3D" id="2.90.10.10">
    <property type="entry name" value="Bulb-type lectin domain"/>
    <property type="match status" value="1"/>
</dbReference>
<dbReference type="Pfam" id="PF07714">
    <property type="entry name" value="PK_Tyr_Ser-Thr"/>
    <property type="match status" value="1"/>
</dbReference>
<name>A0A540MN47_MALBA</name>
<dbReference type="Gene3D" id="1.10.510.10">
    <property type="entry name" value="Transferase(Phosphotransferase) domain 1"/>
    <property type="match status" value="1"/>
</dbReference>
<reference evidence="21 22" key="1">
    <citation type="journal article" date="2019" name="G3 (Bethesda)">
        <title>Sequencing of a Wild Apple (Malus baccata) Genome Unravels the Differences Between Cultivated and Wild Apple Species Regarding Disease Resistance and Cold Tolerance.</title>
        <authorList>
            <person name="Chen X."/>
        </authorList>
    </citation>
    <scope>NUCLEOTIDE SEQUENCE [LARGE SCALE GENOMIC DNA]</scope>
    <source>
        <strain evidence="22">cv. Shandingzi</strain>
        <tissue evidence="21">Leaves</tissue>
    </source>
</reference>
<keyword evidence="14" id="KW-0325">Glycoprotein</keyword>
<feature type="transmembrane region" description="Helical" evidence="18">
    <location>
        <begin position="300"/>
        <end position="322"/>
    </location>
</feature>
<keyword evidence="6 18" id="KW-0812">Transmembrane</keyword>
<dbReference type="FunFam" id="1.10.510.10:FF:000060">
    <property type="entry name" value="G-type lectin S-receptor-like serine/threonine-protein kinase"/>
    <property type="match status" value="1"/>
</dbReference>
<dbReference type="FunFam" id="3.30.200.20:FF:000195">
    <property type="entry name" value="G-type lectin S-receptor-like serine/threonine-protein kinase"/>
    <property type="match status" value="1"/>
</dbReference>
<dbReference type="Pfam" id="PF11883">
    <property type="entry name" value="DUF3403"/>
    <property type="match status" value="1"/>
</dbReference>
<evidence type="ECO:0000256" key="15">
    <source>
        <dbReference type="ARBA" id="ARBA00047899"/>
    </source>
</evidence>
<evidence type="ECO:0000256" key="10">
    <source>
        <dbReference type="ARBA" id="ARBA00022840"/>
    </source>
</evidence>
<dbReference type="SMART" id="SM00108">
    <property type="entry name" value="B_lectin"/>
    <property type="match status" value="1"/>
</dbReference>
<evidence type="ECO:0000256" key="2">
    <source>
        <dbReference type="ARBA" id="ARBA00012513"/>
    </source>
</evidence>
<keyword evidence="10" id="KW-0067">ATP-binding</keyword>
<proteinExistence type="predicted"/>
<dbReference type="GO" id="GO:0048544">
    <property type="term" value="P:recognition of pollen"/>
    <property type="evidence" value="ECO:0007669"/>
    <property type="project" value="InterPro"/>
</dbReference>
<dbReference type="InterPro" id="IPR011009">
    <property type="entry name" value="Kinase-like_dom_sf"/>
</dbReference>
<keyword evidence="12 18" id="KW-0472">Membrane</keyword>
<dbReference type="SUPFAM" id="SSF56112">
    <property type="entry name" value="Protein kinase-like (PK-like)"/>
    <property type="match status" value="1"/>
</dbReference>
<dbReference type="InterPro" id="IPR000858">
    <property type="entry name" value="S_locus_glycoprot_dom"/>
</dbReference>
<evidence type="ECO:0000256" key="6">
    <source>
        <dbReference type="ARBA" id="ARBA00022692"/>
    </source>
</evidence>
<evidence type="ECO:0000256" key="5">
    <source>
        <dbReference type="ARBA" id="ARBA00022679"/>
    </source>
</evidence>
<keyword evidence="4" id="KW-0723">Serine/threonine-protein kinase</keyword>
<dbReference type="Pfam" id="PF01453">
    <property type="entry name" value="B_lectin"/>
    <property type="match status" value="2"/>
</dbReference>
<dbReference type="InterPro" id="IPR003609">
    <property type="entry name" value="Pan_app"/>
</dbReference>
<dbReference type="InterPro" id="IPR024171">
    <property type="entry name" value="SRK-like_kinase"/>
</dbReference>
<keyword evidence="5" id="KW-0808">Transferase</keyword>
<evidence type="ECO:0000256" key="3">
    <source>
        <dbReference type="ARBA" id="ARBA00022475"/>
    </source>
</evidence>
<dbReference type="InterPro" id="IPR001480">
    <property type="entry name" value="Bulb-type_lectin_dom"/>
</dbReference>
<evidence type="ECO:0000256" key="7">
    <source>
        <dbReference type="ARBA" id="ARBA00022729"/>
    </source>
</evidence>
<comment type="caution">
    <text evidence="21">The sequence shown here is derived from an EMBL/GenBank/DDBJ whole genome shotgun (WGS) entry which is preliminary data.</text>
</comment>
<feature type="domain" description="Protein kinase" evidence="19">
    <location>
        <begin position="381"/>
        <end position="657"/>
    </location>
</feature>
<dbReference type="Pfam" id="PF00954">
    <property type="entry name" value="S_locus_glycop"/>
    <property type="match status" value="1"/>
</dbReference>
<dbReference type="PROSITE" id="PS50927">
    <property type="entry name" value="BULB_LECTIN"/>
    <property type="match status" value="1"/>
</dbReference>
<dbReference type="InterPro" id="IPR036426">
    <property type="entry name" value="Bulb-type_lectin_dom_sf"/>
</dbReference>
<keyword evidence="9" id="KW-0418">Kinase</keyword>
<dbReference type="EC" id="2.7.11.1" evidence="2"/>
<evidence type="ECO:0000256" key="11">
    <source>
        <dbReference type="ARBA" id="ARBA00022989"/>
    </source>
</evidence>
<feature type="domain" description="Bulb-type lectin" evidence="20">
    <location>
        <begin position="700"/>
        <end position="837"/>
    </location>
</feature>
<dbReference type="SUPFAM" id="SSF51110">
    <property type="entry name" value="alpha-D-mannose-specific plant lectins"/>
    <property type="match status" value="2"/>
</dbReference>
<comment type="subcellular location">
    <subcellularLocation>
        <location evidence="1">Cell membrane</location>
        <topology evidence="1">Single-pass type I membrane protein</topology>
    </subcellularLocation>
</comment>
<evidence type="ECO:0000256" key="4">
    <source>
        <dbReference type="ARBA" id="ARBA00022527"/>
    </source>
</evidence>
<evidence type="ECO:0000313" key="22">
    <source>
        <dbReference type="Proteomes" id="UP000315295"/>
    </source>
</evidence>
<dbReference type="Pfam" id="PF08276">
    <property type="entry name" value="PAN_2"/>
    <property type="match status" value="1"/>
</dbReference>
<dbReference type="Gene3D" id="3.30.200.20">
    <property type="entry name" value="Phosphorylase Kinase, domain 1"/>
    <property type="match status" value="1"/>
</dbReference>
<evidence type="ECO:0000313" key="21">
    <source>
        <dbReference type="EMBL" id="TQD99642.1"/>
    </source>
</evidence>
<evidence type="ECO:0000256" key="14">
    <source>
        <dbReference type="ARBA" id="ARBA00023180"/>
    </source>
</evidence>
<keyword evidence="11 18" id="KW-1133">Transmembrane helix</keyword>
<dbReference type="InterPro" id="IPR021820">
    <property type="entry name" value="S-locus_recpt_kinase_C"/>
</dbReference>
<keyword evidence="7" id="KW-0732">Signal</keyword>
<evidence type="ECO:0000256" key="12">
    <source>
        <dbReference type="ARBA" id="ARBA00023136"/>
    </source>
</evidence>
<evidence type="ECO:0000256" key="18">
    <source>
        <dbReference type="SAM" id="Phobius"/>
    </source>
</evidence>
<dbReference type="Proteomes" id="UP000315295">
    <property type="component" value="Unassembled WGS sequence"/>
</dbReference>
<dbReference type="PANTHER" id="PTHR27002">
    <property type="entry name" value="RECEPTOR-LIKE SERINE/THREONINE-PROTEIN KINASE SD1-8"/>
    <property type="match status" value="1"/>
</dbReference>
<evidence type="ECO:0000256" key="8">
    <source>
        <dbReference type="ARBA" id="ARBA00022741"/>
    </source>
</evidence>
<dbReference type="GO" id="GO:0005524">
    <property type="term" value="F:ATP binding"/>
    <property type="evidence" value="ECO:0007669"/>
    <property type="project" value="UniProtKB-KW"/>
</dbReference>
<dbReference type="SMART" id="SM00220">
    <property type="entry name" value="S_TKc"/>
    <property type="match status" value="1"/>
</dbReference>
<dbReference type="STRING" id="106549.A0A540MN47"/>
<protein>
    <recommendedName>
        <fullName evidence="2">non-specific serine/threonine protein kinase</fullName>
        <ecNumber evidence="2">2.7.11.1</ecNumber>
    </recommendedName>
</protein>
<dbReference type="InterPro" id="IPR008271">
    <property type="entry name" value="Ser/Thr_kinase_AS"/>
</dbReference>
<keyword evidence="13" id="KW-1015">Disulfide bond</keyword>
<dbReference type="CDD" id="cd14066">
    <property type="entry name" value="STKc_IRAK"/>
    <property type="match status" value="1"/>
</dbReference>
<evidence type="ECO:0000256" key="16">
    <source>
        <dbReference type="ARBA" id="ARBA00048679"/>
    </source>
</evidence>
<evidence type="ECO:0000256" key="9">
    <source>
        <dbReference type="ARBA" id="ARBA00022777"/>
    </source>
</evidence>
<comment type="catalytic activity">
    <reaction evidence="15">
        <text>L-threonyl-[protein] + ATP = O-phospho-L-threonyl-[protein] + ADP + H(+)</text>
        <dbReference type="Rhea" id="RHEA:46608"/>
        <dbReference type="Rhea" id="RHEA-COMP:11060"/>
        <dbReference type="Rhea" id="RHEA-COMP:11605"/>
        <dbReference type="ChEBI" id="CHEBI:15378"/>
        <dbReference type="ChEBI" id="CHEBI:30013"/>
        <dbReference type="ChEBI" id="CHEBI:30616"/>
        <dbReference type="ChEBI" id="CHEBI:61977"/>
        <dbReference type="ChEBI" id="CHEBI:456216"/>
        <dbReference type="EC" id="2.7.11.1"/>
    </reaction>
</comment>
<dbReference type="InterPro" id="IPR001245">
    <property type="entry name" value="Ser-Thr/Tyr_kinase_cat_dom"/>
</dbReference>
<evidence type="ECO:0000256" key="17">
    <source>
        <dbReference type="SAM" id="MobiDB-lite"/>
    </source>
</evidence>
<comment type="catalytic activity">
    <reaction evidence="16">
        <text>L-seryl-[protein] + ATP = O-phospho-L-seryl-[protein] + ADP + H(+)</text>
        <dbReference type="Rhea" id="RHEA:17989"/>
        <dbReference type="Rhea" id="RHEA-COMP:9863"/>
        <dbReference type="Rhea" id="RHEA-COMP:11604"/>
        <dbReference type="ChEBI" id="CHEBI:15378"/>
        <dbReference type="ChEBI" id="CHEBI:29999"/>
        <dbReference type="ChEBI" id="CHEBI:30616"/>
        <dbReference type="ChEBI" id="CHEBI:83421"/>
        <dbReference type="ChEBI" id="CHEBI:456216"/>
        <dbReference type="EC" id="2.7.11.1"/>
    </reaction>
</comment>
<feature type="region of interest" description="Disordered" evidence="17">
    <location>
        <begin position="906"/>
        <end position="936"/>
    </location>
</feature>
<dbReference type="PANTHER" id="PTHR27002:SF827">
    <property type="entry name" value="RECEPTOR-LIKE SERINE_THREONINE-PROTEIN KINASE"/>
    <property type="match status" value="1"/>
</dbReference>
<dbReference type="EMBL" id="VIEB01000232">
    <property type="protein sequence ID" value="TQD99642.1"/>
    <property type="molecule type" value="Genomic_DNA"/>
</dbReference>
<evidence type="ECO:0000256" key="1">
    <source>
        <dbReference type="ARBA" id="ARBA00004251"/>
    </source>
</evidence>
<evidence type="ECO:0000259" key="20">
    <source>
        <dbReference type="PROSITE" id="PS50927"/>
    </source>
</evidence>
<dbReference type="InterPro" id="IPR000719">
    <property type="entry name" value="Prot_kinase_dom"/>
</dbReference>
<accession>A0A540MN47</accession>
<dbReference type="GO" id="GO:0005886">
    <property type="term" value="C:plasma membrane"/>
    <property type="evidence" value="ECO:0007669"/>
    <property type="project" value="UniProtKB-SubCell"/>
</dbReference>
<dbReference type="PROSITE" id="PS50011">
    <property type="entry name" value="PROTEIN_KINASE_DOM"/>
    <property type="match status" value="1"/>
</dbReference>
<keyword evidence="8" id="KW-0547">Nucleotide-binding</keyword>
<keyword evidence="3" id="KW-1003">Cell membrane</keyword>